<reference evidence="1 2" key="1">
    <citation type="submission" date="2019-02" db="EMBL/GenBank/DDBJ databases">
        <title>Deep-cultivation of Planctomycetes and their phenomic and genomic characterization uncovers novel biology.</title>
        <authorList>
            <person name="Wiegand S."/>
            <person name="Jogler M."/>
            <person name="Boedeker C."/>
            <person name="Pinto D."/>
            <person name="Vollmers J."/>
            <person name="Rivas-Marin E."/>
            <person name="Kohn T."/>
            <person name="Peeters S.H."/>
            <person name="Heuer A."/>
            <person name="Rast P."/>
            <person name="Oberbeckmann S."/>
            <person name="Bunk B."/>
            <person name="Jeske O."/>
            <person name="Meyerdierks A."/>
            <person name="Storesund J.E."/>
            <person name="Kallscheuer N."/>
            <person name="Luecker S."/>
            <person name="Lage O.M."/>
            <person name="Pohl T."/>
            <person name="Merkel B.J."/>
            <person name="Hornburger P."/>
            <person name="Mueller R.-W."/>
            <person name="Bruemmer F."/>
            <person name="Labrenz M."/>
            <person name="Spormann A.M."/>
            <person name="Op den Camp H."/>
            <person name="Overmann J."/>
            <person name="Amann R."/>
            <person name="Jetten M.S.M."/>
            <person name="Mascher T."/>
            <person name="Medema M.H."/>
            <person name="Devos D.P."/>
            <person name="Kaster A.-K."/>
            <person name="Ovreas L."/>
            <person name="Rohde M."/>
            <person name="Galperin M.Y."/>
            <person name="Jogler C."/>
        </authorList>
    </citation>
    <scope>NUCLEOTIDE SEQUENCE [LARGE SCALE GENOMIC DNA]</scope>
    <source>
        <strain evidence="1 2">K23_9</strain>
    </source>
</reference>
<organism evidence="1 2">
    <name type="scientific">Stieleria marina</name>
    <dbReference type="NCBI Taxonomy" id="1930275"/>
    <lineage>
        <taxon>Bacteria</taxon>
        <taxon>Pseudomonadati</taxon>
        <taxon>Planctomycetota</taxon>
        <taxon>Planctomycetia</taxon>
        <taxon>Pirellulales</taxon>
        <taxon>Pirellulaceae</taxon>
        <taxon>Stieleria</taxon>
    </lineage>
</organism>
<dbReference type="AlphaFoldDB" id="A0A517NPZ5"/>
<name>A0A517NPZ5_9BACT</name>
<protein>
    <submittedName>
        <fullName evidence="1">Uncharacterized protein</fullName>
    </submittedName>
</protein>
<dbReference type="EMBL" id="CP036526">
    <property type="protein sequence ID" value="QDT09190.1"/>
    <property type="molecule type" value="Genomic_DNA"/>
</dbReference>
<evidence type="ECO:0000313" key="2">
    <source>
        <dbReference type="Proteomes" id="UP000319817"/>
    </source>
</evidence>
<dbReference type="Proteomes" id="UP000319817">
    <property type="component" value="Chromosome"/>
</dbReference>
<gene>
    <name evidence="1" type="ORF">K239x_11350</name>
</gene>
<proteinExistence type="predicted"/>
<accession>A0A517NPZ5</accession>
<evidence type="ECO:0000313" key="1">
    <source>
        <dbReference type="EMBL" id="QDT09190.1"/>
    </source>
</evidence>
<keyword evidence="2" id="KW-1185">Reference proteome</keyword>
<sequence>MRSFARKPPIGQETSIVASKTLRGFVSHSIPSPELSTCSLPEFGKRVRHGFGETSIQWAKPSLDG</sequence>